<feature type="chain" id="PRO_5003178422" evidence="1">
    <location>
        <begin position="17"/>
        <end position="103"/>
    </location>
</feature>
<dbReference type="AlphaFoldDB" id="E3ND60"/>
<name>E3ND60_CAERE</name>
<keyword evidence="3" id="KW-1185">Reference proteome</keyword>
<protein>
    <submittedName>
        <fullName evidence="2">Uncharacterized protein</fullName>
    </submittedName>
</protein>
<proteinExistence type="predicted"/>
<evidence type="ECO:0000313" key="3">
    <source>
        <dbReference type="Proteomes" id="UP000008281"/>
    </source>
</evidence>
<evidence type="ECO:0000256" key="1">
    <source>
        <dbReference type="SAM" id="SignalP"/>
    </source>
</evidence>
<dbReference type="KEGG" id="crq:GCK72_011472"/>
<keyword evidence="1" id="KW-0732">Signal</keyword>
<evidence type="ECO:0000313" key="2">
    <source>
        <dbReference type="EMBL" id="EFO93497.1"/>
    </source>
</evidence>
<dbReference type="EMBL" id="DS268606">
    <property type="protein sequence ID" value="EFO93497.1"/>
    <property type="molecule type" value="Genomic_DNA"/>
</dbReference>
<reference evidence="2" key="1">
    <citation type="submission" date="2007-07" db="EMBL/GenBank/DDBJ databases">
        <title>PCAP assembly of the Caenorhabditis remanei genome.</title>
        <authorList>
            <consortium name="The Caenorhabditis remanei Sequencing Consortium"/>
            <person name="Wilson R.K."/>
        </authorList>
    </citation>
    <scope>NUCLEOTIDE SEQUENCE [LARGE SCALE GENOMIC DNA]</scope>
    <source>
        <strain evidence="2">PB4641</strain>
    </source>
</reference>
<dbReference type="Proteomes" id="UP000008281">
    <property type="component" value="Unassembled WGS sequence"/>
</dbReference>
<organism evidence="3">
    <name type="scientific">Caenorhabditis remanei</name>
    <name type="common">Caenorhabditis vulgaris</name>
    <dbReference type="NCBI Taxonomy" id="31234"/>
    <lineage>
        <taxon>Eukaryota</taxon>
        <taxon>Metazoa</taxon>
        <taxon>Ecdysozoa</taxon>
        <taxon>Nematoda</taxon>
        <taxon>Chromadorea</taxon>
        <taxon>Rhabditida</taxon>
        <taxon>Rhabditina</taxon>
        <taxon>Rhabditomorpha</taxon>
        <taxon>Rhabditoidea</taxon>
        <taxon>Rhabditidae</taxon>
        <taxon>Peloderinae</taxon>
        <taxon>Caenorhabditis</taxon>
    </lineage>
</organism>
<gene>
    <name evidence="2" type="ORF">CRE_29191</name>
</gene>
<sequence length="103" mass="11241">MSFSIYVFLLVTVAVATVHPQIFNQCRGQTRVTCTPNVVFQKVVNGTVTLTQCTNRLMREDEAKHCSECCQDFGKEMRAVSSDQTSGALTPGGICICCLTVCV</sequence>
<feature type="signal peptide" evidence="1">
    <location>
        <begin position="1"/>
        <end position="16"/>
    </location>
</feature>
<dbReference type="GeneID" id="9823013"/>
<dbReference type="HOGENOM" id="CLU_2266229_0_0_1"/>
<dbReference type="CTD" id="9823013"/>
<dbReference type="RefSeq" id="XP_003093681.2">
    <property type="nucleotide sequence ID" value="XM_003093633.2"/>
</dbReference>
<dbReference type="InParanoid" id="E3ND60"/>
<accession>E3ND60</accession>